<protein>
    <submittedName>
        <fullName evidence="1">Uncharacterized protein</fullName>
    </submittedName>
</protein>
<sequence>MYSTTVSVEATKTLTKYQLFVKEQQQRANENRNDDNTNDDPIESIIKGFARMKIS</sequence>
<reference evidence="1" key="1">
    <citation type="journal article" date="2020" name="Nature">
        <title>Giant virus diversity and host interactions through global metagenomics.</title>
        <authorList>
            <person name="Schulz F."/>
            <person name="Roux S."/>
            <person name="Paez-Espino D."/>
            <person name="Jungbluth S."/>
            <person name="Walsh D.A."/>
            <person name="Denef V.J."/>
            <person name="McMahon K.D."/>
            <person name="Konstantinidis K.T."/>
            <person name="Eloe-Fadrosh E.A."/>
            <person name="Kyrpides N.C."/>
            <person name="Woyke T."/>
        </authorList>
    </citation>
    <scope>NUCLEOTIDE SEQUENCE</scope>
    <source>
        <strain evidence="1">GVMAG-M-3300027804-47</strain>
    </source>
</reference>
<organism evidence="1">
    <name type="scientific">viral metagenome</name>
    <dbReference type="NCBI Taxonomy" id="1070528"/>
    <lineage>
        <taxon>unclassified sequences</taxon>
        <taxon>metagenomes</taxon>
        <taxon>organismal metagenomes</taxon>
    </lineage>
</organism>
<proteinExistence type="predicted"/>
<accession>A0A6C0LHE0</accession>
<dbReference type="EMBL" id="MN740483">
    <property type="protein sequence ID" value="QHU29268.1"/>
    <property type="molecule type" value="Genomic_DNA"/>
</dbReference>
<name>A0A6C0LHE0_9ZZZZ</name>
<evidence type="ECO:0000313" key="1">
    <source>
        <dbReference type="EMBL" id="QHU29268.1"/>
    </source>
</evidence>
<dbReference type="AlphaFoldDB" id="A0A6C0LHE0"/>